<evidence type="ECO:0000259" key="13">
    <source>
        <dbReference type="Pfam" id="PF07992"/>
    </source>
</evidence>
<keyword evidence="7 11" id="KW-0676">Redox-active center</keyword>
<evidence type="ECO:0000256" key="4">
    <source>
        <dbReference type="ARBA" id="ARBA00022857"/>
    </source>
</evidence>
<sequence>MPSQQGDVQRFDLIIVGAGSGNMIPAPEMETWRLAIVEPDKFGGTCLNRGCIPSKMLLYAAEVVEMARHGEKFGVYHKLHRLDWQRIVGRVWQRIDPIAEAGAAYRKSQPHITVFEQPARFVDERVLESGGHRITADRIVLGAGTRPVVPDLPGLDRVPYHTSDTIMRLEAQPASMVILGGGYIGAEMAHFFGTLGTHVTLVDRGAALIKNEDEAVAQLFTDVYQRRFDILLHARAQRVSRAESGVTVHFDVNGQPRDVTAEMLLLATGRRPNSDRLNIAATGIETDDRGRVLTNAFMETSVPGIYAFGDLASRYQLKHIANAEARHIAAQLLGEDPHPIAYDGAPHAIFSNPQVASVGITERQAVAQGVRYITATRKYEETAYGWASEDTESFVKLIADPETRLLLGAHIIGPQASLLIQPLVQGMKYGQTVDQMARVIYIHPALTEVVEQALLEL</sequence>
<dbReference type="Pfam" id="PF07992">
    <property type="entry name" value="Pyr_redox_2"/>
    <property type="match status" value="1"/>
</dbReference>
<evidence type="ECO:0000256" key="2">
    <source>
        <dbReference type="ARBA" id="ARBA00022630"/>
    </source>
</evidence>
<dbReference type="NCBIfam" id="NF005884">
    <property type="entry name" value="PRK07846.1"/>
    <property type="match status" value="1"/>
</dbReference>
<dbReference type="PANTHER" id="PTHR43014">
    <property type="entry name" value="MERCURIC REDUCTASE"/>
    <property type="match status" value="1"/>
</dbReference>
<dbReference type="SUPFAM" id="SSF55424">
    <property type="entry name" value="FAD/NAD-linked reductases, dimerisation (C-terminal) domain"/>
    <property type="match status" value="1"/>
</dbReference>
<dbReference type="SUPFAM" id="SSF51905">
    <property type="entry name" value="FAD/NAD(P)-binding domain"/>
    <property type="match status" value="1"/>
</dbReference>
<comment type="caution">
    <text evidence="14">The sequence shown here is derived from an EMBL/GenBank/DDBJ whole genome shotgun (WGS) entry which is preliminary data.</text>
</comment>
<feature type="binding site" evidence="9">
    <location>
        <position position="310"/>
    </location>
    <ligand>
        <name>FAD</name>
        <dbReference type="ChEBI" id="CHEBI:57692"/>
    </ligand>
</feature>
<feature type="binding site" evidence="9">
    <location>
        <position position="269"/>
    </location>
    <ligand>
        <name>NAD(+)</name>
        <dbReference type="ChEBI" id="CHEBI:57540"/>
    </ligand>
</feature>
<evidence type="ECO:0000313" key="15">
    <source>
        <dbReference type="Proteomes" id="UP000019140"/>
    </source>
</evidence>
<reference evidence="14 15" key="1">
    <citation type="journal article" date="2014" name="Nature">
        <title>An environmental bacterial taxon with a large and distinct metabolic repertoire.</title>
        <authorList>
            <person name="Wilson M.C."/>
            <person name="Mori T."/>
            <person name="Ruckert C."/>
            <person name="Uria A.R."/>
            <person name="Helf M.J."/>
            <person name="Takada K."/>
            <person name="Gernert C."/>
            <person name="Steffens U.A."/>
            <person name="Heycke N."/>
            <person name="Schmitt S."/>
            <person name="Rinke C."/>
            <person name="Helfrich E.J."/>
            <person name="Brachmann A.O."/>
            <person name="Gurgui C."/>
            <person name="Wakimoto T."/>
            <person name="Kracht M."/>
            <person name="Crusemann M."/>
            <person name="Hentschel U."/>
            <person name="Abe I."/>
            <person name="Matsunaga S."/>
            <person name="Kalinowski J."/>
            <person name="Takeyama H."/>
            <person name="Piel J."/>
        </authorList>
    </citation>
    <scope>NUCLEOTIDE SEQUENCE [LARGE SCALE GENOMIC DNA]</scope>
    <source>
        <strain evidence="15">TSY2</strain>
    </source>
</reference>
<evidence type="ECO:0000256" key="10">
    <source>
        <dbReference type="PIRSR" id="PIRSR000350-4"/>
    </source>
</evidence>
<dbReference type="PRINTS" id="PR00368">
    <property type="entry name" value="FADPNR"/>
</dbReference>
<comment type="similarity">
    <text evidence="1 11">Belongs to the class-I pyridine nucleotide-disulfide oxidoreductase family.</text>
</comment>
<evidence type="ECO:0000256" key="9">
    <source>
        <dbReference type="PIRSR" id="PIRSR000350-3"/>
    </source>
</evidence>
<feature type="binding site" evidence="9">
    <location>
        <begin position="180"/>
        <end position="187"/>
    </location>
    <ligand>
        <name>NAD(+)</name>
        <dbReference type="ChEBI" id="CHEBI:57540"/>
    </ligand>
</feature>
<dbReference type="FunFam" id="3.30.390.30:FF:000001">
    <property type="entry name" value="Dihydrolipoyl dehydrogenase"/>
    <property type="match status" value="1"/>
</dbReference>
<dbReference type="PRINTS" id="PR00411">
    <property type="entry name" value="PNDRDTASEI"/>
</dbReference>
<evidence type="ECO:0000256" key="3">
    <source>
        <dbReference type="ARBA" id="ARBA00022827"/>
    </source>
</evidence>
<dbReference type="InterPro" id="IPR012999">
    <property type="entry name" value="Pyr_OxRdtase_I_AS"/>
</dbReference>
<feature type="domain" description="Pyridine nucleotide-disulphide oxidoreductase dimerisation" evidence="12">
    <location>
        <begin position="346"/>
        <end position="453"/>
    </location>
</feature>
<accession>W4LSM3</accession>
<dbReference type="EMBL" id="AZHX01001729">
    <property type="protein sequence ID" value="ETX00417.1"/>
    <property type="molecule type" value="Genomic_DNA"/>
</dbReference>
<dbReference type="InterPro" id="IPR001100">
    <property type="entry name" value="Pyr_nuc-diS_OxRdtase"/>
</dbReference>
<keyword evidence="15" id="KW-1185">Reference proteome</keyword>
<keyword evidence="6" id="KW-1015">Disulfide bond</keyword>
<evidence type="ECO:0000313" key="14">
    <source>
        <dbReference type="EMBL" id="ETX00417.1"/>
    </source>
</evidence>
<gene>
    <name evidence="14" type="ORF">ETSY2_39110</name>
</gene>
<organism evidence="14 15">
    <name type="scientific">Candidatus Entotheonella gemina</name>
    <dbReference type="NCBI Taxonomy" id="1429439"/>
    <lineage>
        <taxon>Bacteria</taxon>
        <taxon>Pseudomonadati</taxon>
        <taxon>Nitrospinota/Tectimicrobiota group</taxon>
        <taxon>Candidatus Tectimicrobiota</taxon>
        <taxon>Candidatus Entotheonellia</taxon>
        <taxon>Candidatus Entotheonellales</taxon>
        <taxon>Candidatus Entotheonellaceae</taxon>
        <taxon>Candidatus Entotheonella</taxon>
    </lineage>
</organism>
<name>W4LSM3_9BACT</name>
<feature type="disulfide bond" description="Redox-active" evidence="10">
    <location>
        <begin position="46"/>
        <end position="51"/>
    </location>
</feature>
<dbReference type="GO" id="GO:0003955">
    <property type="term" value="F:NAD(P)H dehydrogenase (quinone) activity"/>
    <property type="evidence" value="ECO:0007669"/>
    <property type="project" value="TreeGrafter"/>
</dbReference>
<keyword evidence="9" id="KW-0520">NAD</keyword>
<keyword evidence="3 9" id="KW-0274">FAD</keyword>
<dbReference type="PATRIC" id="fig|1429439.4.peg.6591"/>
<feature type="domain" description="FAD/NAD(P)-binding" evidence="13">
    <location>
        <begin position="11"/>
        <end position="325"/>
    </location>
</feature>
<dbReference type="Gene3D" id="3.50.50.60">
    <property type="entry name" value="FAD/NAD(P)-binding domain"/>
    <property type="match status" value="2"/>
</dbReference>
<dbReference type="Gene3D" id="3.30.390.30">
    <property type="match status" value="1"/>
</dbReference>
<dbReference type="Proteomes" id="UP000019140">
    <property type="component" value="Unassembled WGS sequence"/>
</dbReference>
<comment type="cofactor">
    <cofactor evidence="9">
        <name>FAD</name>
        <dbReference type="ChEBI" id="CHEBI:57692"/>
    </cofactor>
    <text evidence="9">Binds 1 FAD per subunit.</text>
</comment>
<dbReference type="PROSITE" id="PS00076">
    <property type="entry name" value="PYRIDINE_REDOX_1"/>
    <property type="match status" value="1"/>
</dbReference>
<evidence type="ECO:0000256" key="6">
    <source>
        <dbReference type="ARBA" id="ARBA00023157"/>
    </source>
</evidence>
<dbReference type="GO" id="GO:0050660">
    <property type="term" value="F:flavin adenine dinucleotide binding"/>
    <property type="evidence" value="ECO:0007669"/>
    <property type="project" value="TreeGrafter"/>
</dbReference>
<dbReference type="InterPro" id="IPR016156">
    <property type="entry name" value="FAD/NAD-linked_Rdtase_dimer_sf"/>
</dbReference>
<dbReference type="InterPro" id="IPR036188">
    <property type="entry name" value="FAD/NAD-bd_sf"/>
</dbReference>
<protein>
    <recommendedName>
        <fullName evidence="16">Mycothione reductase</fullName>
    </recommendedName>
</protein>
<dbReference type="InterPro" id="IPR023753">
    <property type="entry name" value="FAD/NAD-binding_dom"/>
</dbReference>
<keyword evidence="4" id="KW-0521">NADP</keyword>
<evidence type="ECO:0000256" key="11">
    <source>
        <dbReference type="RuleBase" id="RU003691"/>
    </source>
</evidence>
<keyword evidence="2 11" id="KW-0285">Flavoprotein</keyword>
<dbReference type="Pfam" id="PF02852">
    <property type="entry name" value="Pyr_redox_dim"/>
    <property type="match status" value="1"/>
</dbReference>
<feature type="binding site" evidence="9">
    <location>
        <position position="55"/>
    </location>
    <ligand>
        <name>FAD</name>
        <dbReference type="ChEBI" id="CHEBI:57692"/>
    </ligand>
</feature>
<proteinExistence type="inferred from homology"/>
<dbReference type="PIRSF" id="PIRSF000350">
    <property type="entry name" value="Mercury_reductase_MerA"/>
    <property type="match status" value="1"/>
</dbReference>
<dbReference type="PANTHER" id="PTHR43014:SF4">
    <property type="entry name" value="PYRIDINE NUCLEOTIDE-DISULFIDE OXIDOREDUCTASE RCLA-RELATED"/>
    <property type="match status" value="1"/>
</dbReference>
<evidence type="ECO:0000256" key="1">
    <source>
        <dbReference type="ARBA" id="ARBA00007532"/>
    </source>
</evidence>
<keyword evidence="9" id="KW-0547">Nucleotide-binding</keyword>
<dbReference type="HOGENOM" id="CLU_016755_1_2_7"/>
<feature type="active site" description="Proton acceptor" evidence="8">
    <location>
        <position position="443"/>
    </location>
</feature>
<evidence type="ECO:0008006" key="16">
    <source>
        <dbReference type="Google" id="ProtNLM"/>
    </source>
</evidence>
<keyword evidence="5 11" id="KW-0560">Oxidoreductase</keyword>
<evidence type="ECO:0000256" key="8">
    <source>
        <dbReference type="PIRSR" id="PIRSR000350-2"/>
    </source>
</evidence>
<dbReference type="AlphaFoldDB" id="W4LSM3"/>
<evidence type="ECO:0000259" key="12">
    <source>
        <dbReference type="Pfam" id="PF02852"/>
    </source>
</evidence>
<dbReference type="GO" id="GO:0016668">
    <property type="term" value="F:oxidoreductase activity, acting on a sulfur group of donors, NAD(P) as acceptor"/>
    <property type="evidence" value="ECO:0007669"/>
    <property type="project" value="InterPro"/>
</dbReference>
<dbReference type="InterPro" id="IPR004099">
    <property type="entry name" value="Pyr_nucl-diS_OxRdtase_dimer"/>
</dbReference>
<evidence type="ECO:0000256" key="5">
    <source>
        <dbReference type="ARBA" id="ARBA00023002"/>
    </source>
</evidence>
<evidence type="ECO:0000256" key="7">
    <source>
        <dbReference type="ARBA" id="ARBA00023284"/>
    </source>
</evidence>